<dbReference type="PROSITE" id="PS00436">
    <property type="entry name" value="PEROXIDASE_2"/>
    <property type="match status" value="1"/>
</dbReference>
<evidence type="ECO:0000256" key="10">
    <source>
        <dbReference type="ARBA" id="ARBA00023180"/>
    </source>
</evidence>
<evidence type="ECO:0000256" key="11">
    <source>
        <dbReference type="PIRSR" id="PIRSR600823-1"/>
    </source>
</evidence>
<comment type="subcellular location">
    <subcellularLocation>
        <location evidence="16">Secreted</location>
    </subcellularLocation>
</comment>
<dbReference type="CDD" id="cd00693">
    <property type="entry name" value="secretory_peroxidase"/>
    <property type="match status" value="1"/>
</dbReference>
<keyword evidence="9 15" id="KW-1015">Disulfide bond</keyword>
<feature type="binding site" evidence="13">
    <location>
        <position position="72"/>
    </location>
    <ligand>
        <name>Ca(2+)</name>
        <dbReference type="ChEBI" id="CHEBI:29108"/>
        <label>1</label>
    </ligand>
</feature>
<evidence type="ECO:0000256" key="6">
    <source>
        <dbReference type="ARBA" id="ARBA00022837"/>
    </source>
</evidence>
<feature type="binding site" evidence="13">
    <location>
        <position position="70"/>
    </location>
    <ligand>
        <name>Ca(2+)</name>
        <dbReference type="ChEBI" id="CHEBI:29108"/>
        <label>1</label>
    </ligand>
</feature>
<comment type="cofactor">
    <cofactor evidence="13 16">
        <name>heme b</name>
        <dbReference type="ChEBI" id="CHEBI:60344"/>
    </cofactor>
    <text evidence="13 16">Binds 1 heme b (iron(II)-protoporphyrin IX) group per subunit.</text>
</comment>
<keyword evidence="7 16" id="KW-0560">Oxidoreductase</keyword>
<dbReference type="OrthoDB" id="2113341at2759"/>
<feature type="disulfide bond" evidence="15">
    <location>
        <begin position="198"/>
        <end position="230"/>
    </location>
</feature>
<dbReference type="PRINTS" id="PR00461">
    <property type="entry name" value="PLPEROXIDASE"/>
</dbReference>
<dbReference type="GO" id="GO:0009505">
    <property type="term" value="C:plant-type cell wall"/>
    <property type="evidence" value="ECO:0000318"/>
    <property type="project" value="GO_Central"/>
</dbReference>
<reference evidence="18 19" key="1">
    <citation type="journal article" date="2011" name="Science">
        <title>The Selaginella genome identifies genetic changes associated with the evolution of vascular plants.</title>
        <authorList>
            <person name="Banks J.A."/>
            <person name="Nishiyama T."/>
            <person name="Hasebe M."/>
            <person name="Bowman J.L."/>
            <person name="Gribskov M."/>
            <person name="dePamphilis C."/>
            <person name="Albert V.A."/>
            <person name="Aono N."/>
            <person name="Aoyama T."/>
            <person name="Ambrose B.A."/>
            <person name="Ashton N.W."/>
            <person name="Axtell M.J."/>
            <person name="Barker E."/>
            <person name="Barker M.S."/>
            <person name="Bennetzen J.L."/>
            <person name="Bonawitz N.D."/>
            <person name="Chapple C."/>
            <person name="Cheng C."/>
            <person name="Correa L.G."/>
            <person name="Dacre M."/>
            <person name="DeBarry J."/>
            <person name="Dreyer I."/>
            <person name="Elias M."/>
            <person name="Engstrom E.M."/>
            <person name="Estelle M."/>
            <person name="Feng L."/>
            <person name="Finet C."/>
            <person name="Floyd S.K."/>
            <person name="Frommer W.B."/>
            <person name="Fujita T."/>
            <person name="Gramzow L."/>
            <person name="Gutensohn M."/>
            <person name="Harholt J."/>
            <person name="Hattori M."/>
            <person name="Heyl A."/>
            <person name="Hirai T."/>
            <person name="Hiwatashi Y."/>
            <person name="Ishikawa M."/>
            <person name="Iwata M."/>
            <person name="Karol K.G."/>
            <person name="Koehler B."/>
            <person name="Kolukisaoglu U."/>
            <person name="Kubo M."/>
            <person name="Kurata T."/>
            <person name="Lalonde S."/>
            <person name="Li K."/>
            <person name="Li Y."/>
            <person name="Litt A."/>
            <person name="Lyons E."/>
            <person name="Manning G."/>
            <person name="Maruyama T."/>
            <person name="Michael T.P."/>
            <person name="Mikami K."/>
            <person name="Miyazaki S."/>
            <person name="Morinaga S."/>
            <person name="Murata T."/>
            <person name="Mueller-Roeber B."/>
            <person name="Nelson D.R."/>
            <person name="Obara M."/>
            <person name="Oguri Y."/>
            <person name="Olmstead R.G."/>
            <person name="Onodera N."/>
            <person name="Petersen B.L."/>
            <person name="Pils B."/>
            <person name="Prigge M."/>
            <person name="Rensing S.A."/>
            <person name="Riano-Pachon D.M."/>
            <person name="Roberts A.W."/>
            <person name="Sato Y."/>
            <person name="Scheller H.V."/>
            <person name="Schulz B."/>
            <person name="Schulz C."/>
            <person name="Shakirov E.V."/>
            <person name="Shibagaki N."/>
            <person name="Shinohara N."/>
            <person name="Shippen D.E."/>
            <person name="Soerensen I."/>
            <person name="Sotooka R."/>
            <person name="Sugimoto N."/>
            <person name="Sugita M."/>
            <person name="Sumikawa N."/>
            <person name="Tanurdzic M."/>
            <person name="Theissen G."/>
            <person name="Ulvskov P."/>
            <person name="Wakazuki S."/>
            <person name="Weng J.K."/>
            <person name="Willats W.W."/>
            <person name="Wipf D."/>
            <person name="Wolf P.G."/>
            <person name="Yang L."/>
            <person name="Zimmer A.D."/>
            <person name="Zhu Q."/>
            <person name="Mitros T."/>
            <person name="Hellsten U."/>
            <person name="Loque D."/>
            <person name="Otillar R."/>
            <person name="Salamov A."/>
            <person name="Schmutz J."/>
            <person name="Shapiro H."/>
            <person name="Lindquist E."/>
            <person name="Lucas S."/>
            <person name="Rokhsar D."/>
            <person name="Grigoriev I.V."/>
        </authorList>
    </citation>
    <scope>NUCLEOTIDE SEQUENCE [LARGE SCALE GENOMIC DNA]</scope>
</reference>
<proteinExistence type="inferred from homology"/>
<evidence type="ECO:0000256" key="3">
    <source>
        <dbReference type="ARBA" id="ARBA00022559"/>
    </source>
</evidence>
<keyword evidence="8 13" id="KW-0408">Iron</keyword>
<dbReference type="InterPro" id="IPR000823">
    <property type="entry name" value="Peroxidase_pln"/>
</dbReference>
<evidence type="ECO:0000256" key="13">
    <source>
        <dbReference type="PIRSR" id="PIRSR600823-3"/>
    </source>
</evidence>
<dbReference type="SUPFAM" id="SSF48113">
    <property type="entry name" value="Heme-dependent peroxidases"/>
    <property type="match status" value="1"/>
</dbReference>
<keyword evidence="16" id="KW-0964">Secreted</keyword>
<dbReference type="STRING" id="88036.D8T8D7"/>
<dbReference type="GO" id="GO:0004601">
    <property type="term" value="F:peroxidase activity"/>
    <property type="evidence" value="ECO:0000318"/>
    <property type="project" value="GO_Central"/>
</dbReference>
<dbReference type="HOGENOM" id="CLU_010543_0_1_1"/>
<keyword evidence="4 16" id="KW-0349">Heme</keyword>
<dbReference type="InParanoid" id="D8T8D7"/>
<organism evidence="19">
    <name type="scientific">Selaginella moellendorffii</name>
    <name type="common">Spikemoss</name>
    <dbReference type="NCBI Taxonomy" id="88036"/>
    <lineage>
        <taxon>Eukaryota</taxon>
        <taxon>Viridiplantae</taxon>
        <taxon>Streptophyta</taxon>
        <taxon>Embryophyta</taxon>
        <taxon>Tracheophyta</taxon>
        <taxon>Lycopodiopsida</taxon>
        <taxon>Selaginellales</taxon>
        <taxon>Selaginellaceae</taxon>
        <taxon>Selaginella</taxon>
    </lineage>
</organism>
<dbReference type="GO" id="GO:0042744">
    <property type="term" value="P:hydrogen peroxide catabolic process"/>
    <property type="evidence" value="ECO:0007669"/>
    <property type="project" value="UniProtKB-KW"/>
</dbReference>
<evidence type="ECO:0000256" key="7">
    <source>
        <dbReference type="ARBA" id="ARBA00023002"/>
    </source>
</evidence>
<feature type="binding site" description="axial binding residue" evidence="13">
    <location>
        <position position="191"/>
    </location>
    <ligand>
        <name>heme b</name>
        <dbReference type="ChEBI" id="CHEBI:60344"/>
    </ligand>
    <ligandPart>
        <name>Fe</name>
        <dbReference type="ChEBI" id="CHEBI:18248"/>
    </ligandPart>
</feature>
<comment type="catalytic activity">
    <reaction evidence="1 16">
        <text>2 a phenolic donor + H2O2 = 2 a phenolic radical donor + 2 H2O</text>
        <dbReference type="Rhea" id="RHEA:56136"/>
        <dbReference type="ChEBI" id="CHEBI:15377"/>
        <dbReference type="ChEBI" id="CHEBI:16240"/>
        <dbReference type="ChEBI" id="CHEBI:139520"/>
        <dbReference type="ChEBI" id="CHEBI:139521"/>
        <dbReference type="EC" id="1.11.1.7"/>
    </reaction>
</comment>
<dbReference type="GO" id="GO:0006979">
    <property type="term" value="P:response to oxidative stress"/>
    <property type="evidence" value="ECO:0007669"/>
    <property type="project" value="UniProtKB-UniRule"/>
</dbReference>
<dbReference type="GO" id="GO:0006950">
    <property type="term" value="P:response to stress"/>
    <property type="evidence" value="ECO:0000318"/>
    <property type="project" value="GO_Central"/>
</dbReference>
<dbReference type="Gramene" id="EFJ07122">
    <property type="protein sequence ID" value="EFJ07122"/>
    <property type="gene ID" value="SELMODRAFT_134234"/>
</dbReference>
<dbReference type="GO" id="GO:0005576">
    <property type="term" value="C:extracellular region"/>
    <property type="evidence" value="ECO:0007669"/>
    <property type="project" value="UniProtKB-SubCell"/>
</dbReference>
<dbReference type="InterPro" id="IPR019794">
    <property type="entry name" value="Peroxidases_AS"/>
</dbReference>
<evidence type="ECO:0000256" key="9">
    <source>
        <dbReference type="ARBA" id="ARBA00023157"/>
    </source>
</evidence>
<feature type="binding site" evidence="12">
    <location>
        <position position="161"/>
    </location>
    <ligand>
        <name>substrate</name>
    </ligand>
</feature>
<protein>
    <recommendedName>
        <fullName evidence="2 16">Peroxidase</fullName>
        <ecNumber evidence="2 16">1.11.1.7</ecNumber>
    </recommendedName>
</protein>
<dbReference type="PROSITE" id="PS50873">
    <property type="entry name" value="PEROXIDASE_4"/>
    <property type="match status" value="1"/>
</dbReference>
<dbReference type="AlphaFoldDB" id="D8T8D7"/>
<keyword evidence="5 13" id="KW-0479">Metal-binding</keyword>
<dbReference type="GO" id="GO:0046872">
    <property type="term" value="F:metal ion binding"/>
    <property type="evidence" value="ECO:0007669"/>
    <property type="project" value="UniProtKB-UniRule"/>
</dbReference>
<sequence length="323" mass="35687">MGDYKVWRVLSLFLLVVIAARGDLSYDFYKTRCPQAEKIVMDVMVNATLSDRRIGASILRMHFHDCFVEGCDGSILIDSTPTNRAEKDFPANFPSIRGFDVIDAAKAAVEKVCPGIVSCADILAFAARDGVHLSHGPFWDIRSGRRDGRVSMFNRVPLFLPPPTSNITQLVTSFAAKNLSKSDLVFLSGGHTIGFSLCSSFNSRLYNFTGRGDQDPALDASLAQTLKGQCPRPPTRVDPIVPMEKTPFKVDTKYFKGVLKRRGLFTSDSALLNDPFTKSLVIKSAADESFFLGNFIQSMIKMSELEVKTGSKGEIRKKCHVIN</sequence>
<dbReference type="GO" id="GO:0140825">
    <property type="term" value="F:lactoperoxidase activity"/>
    <property type="evidence" value="ECO:0007669"/>
    <property type="project" value="UniProtKB-EC"/>
</dbReference>
<feature type="binding site" evidence="13">
    <location>
        <position position="192"/>
    </location>
    <ligand>
        <name>Ca(2+)</name>
        <dbReference type="ChEBI" id="CHEBI:29108"/>
        <label>2</label>
    </ligand>
</feature>
<evidence type="ECO:0000259" key="17">
    <source>
        <dbReference type="PROSITE" id="PS50873"/>
    </source>
</evidence>
<dbReference type="PRINTS" id="PR00458">
    <property type="entry name" value="PEROXIDASE"/>
</dbReference>
<evidence type="ECO:0000313" key="19">
    <source>
        <dbReference type="Proteomes" id="UP000001514"/>
    </source>
</evidence>
<evidence type="ECO:0000256" key="14">
    <source>
        <dbReference type="PIRSR" id="PIRSR600823-4"/>
    </source>
</evidence>
<dbReference type="Pfam" id="PF00141">
    <property type="entry name" value="peroxidase"/>
    <property type="match status" value="1"/>
</dbReference>
<comment type="function">
    <text evidence="16">Removal of H(2)O(2), oxidation of toxic reductants, biosynthesis and degradation of lignin, suberization, auxin catabolism, response to environmental stresses such as wounding, pathogen attack and oxidative stress.</text>
</comment>
<name>D8T8D7_SELML</name>
<gene>
    <name evidence="18" type="ORF">SELMODRAFT_134234</name>
</gene>
<feature type="site" description="Transition state stabilizer" evidence="14">
    <location>
        <position position="60"/>
    </location>
</feature>
<feature type="disulfide bond" evidence="15">
    <location>
        <begin position="119"/>
        <end position="319"/>
    </location>
</feature>
<feature type="binding site" evidence="13">
    <location>
        <position position="74"/>
    </location>
    <ligand>
        <name>Ca(2+)</name>
        <dbReference type="ChEBI" id="CHEBI:29108"/>
        <label>1</label>
    </ligand>
</feature>
<dbReference type="Gene3D" id="1.10.520.10">
    <property type="match status" value="1"/>
</dbReference>
<keyword evidence="16" id="KW-0732">Signal</keyword>
<feature type="binding site" evidence="13">
    <location>
        <position position="68"/>
    </location>
    <ligand>
        <name>Ca(2+)</name>
        <dbReference type="ChEBI" id="CHEBI:29108"/>
        <label>1</label>
    </ligand>
</feature>
<keyword evidence="6 13" id="KW-0106">Calcium</keyword>
<feature type="signal peptide" evidence="16">
    <location>
        <begin position="1"/>
        <end position="22"/>
    </location>
</feature>
<evidence type="ECO:0000256" key="1">
    <source>
        <dbReference type="ARBA" id="ARBA00000189"/>
    </source>
</evidence>
<comment type="cofactor">
    <cofactor evidence="13 16">
        <name>Ca(2+)</name>
        <dbReference type="ChEBI" id="CHEBI:29108"/>
    </cofactor>
    <text evidence="13 16">Binds 2 calcium ions per subunit.</text>
</comment>
<evidence type="ECO:0000256" key="8">
    <source>
        <dbReference type="ARBA" id="ARBA00023004"/>
    </source>
</evidence>
<feature type="disulfide bond" evidence="15">
    <location>
        <begin position="33"/>
        <end position="113"/>
    </location>
</feature>
<comment type="similarity">
    <text evidence="16">Belongs to the peroxidase family. Classical plant (class III) peroxidase subfamily.</text>
</comment>
<evidence type="ECO:0000256" key="2">
    <source>
        <dbReference type="ARBA" id="ARBA00012313"/>
    </source>
</evidence>
<dbReference type="PANTHER" id="PTHR31235">
    <property type="entry name" value="PEROXIDASE 25-RELATED"/>
    <property type="match status" value="1"/>
</dbReference>
<evidence type="ECO:0000256" key="16">
    <source>
        <dbReference type="RuleBase" id="RU362060"/>
    </source>
</evidence>
<dbReference type="Proteomes" id="UP000001514">
    <property type="component" value="Unassembled WGS sequence"/>
</dbReference>
<keyword evidence="19" id="KW-1185">Reference proteome</keyword>
<dbReference type="InterPro" id="IPR002016">
    <property type="entry name" value="Haem_peroxidase"/>
</dbReference>
<feature type="chain" id="PRO_5005127401" description="Peroxidase" evidence="16">
    <location>
        <begin position="23"/>
        <end position="323"/>
    </location>
</feature>
<dbReference type="eggNOG" id="ENOG502SKZE">
    <property type="taxonomic scope" value="Eukaryota"/>
</dbReference>
<evidence type="ECO:0000256" key="4">
    <source>
        <dbReference type="ARBA" id="ARBA00022617"/>
    </source>
</evidence>
<dbReference type="KEGG" id="smo:SELMODRAFT_134234"/>
<keyword evidence="16" id="KW-0376">Hydrogen peroxide</keyword>
<dbReference type="Gene3D" id="1.10.420.10">
    <property type="entry name" value="Peroxidase, domain 2"/>
    <property type="match status" value="1"/>
</dbReference>
<feature type="binding site" evidence="13">
    <location>
        <position position="65"/>
    </location>
    <ligand>
        <name>Ca(2+)</name>
        <dbReference type="ChEBI" id="CHEBI:29108"/>
        <label>1</label>
    </ligand>
</feature>
<feature type="disulfide bond" evidence="15">
    <location>
        <begin position="66"/>
        <end position="71"/>
    </location>
</feature>
<keyword evidence="3 16" id="KW-0575">Peroxidase</keyword>
<evidence type="ECO:0000256" key="12">
    <source>
        <dbReference type="PIRSR" id="PIRSR600823-2"/>
    </source>
</evidence>
<feature type="domain" description="Plant heme peroxidase family profile" evidence="17">
    <location>
        <begin position="23"/>
        <end position="323"/>
    </location>
</feature>
<dbReference type="FunFam" id="1.10.420.10:FF:000006">
    <property type="entry name" value="Peroxidase"/>
    <property type="match status" value="1"/>
</dbReference>
<accession>D8T8D7</accession>
<dbReference type="InterPro" id="IPR010255">
    <property type="entry name" value="Haem_peroxidase_sf"/>
</dbReference>
<dbReference type="GO" id="GO:0020037">
    <property type="term" value="F:heme binding"/>
    <property type="evidence" value="ECO:0007669"/>
    <property type="project" value="UniProtKB-UniRule"/>
</dbReference>
<evidence type="ECO:0000256" key="5">
    <source>
        <dbReference type="ARBA" id="ARBA00022723"/>
    </source>
</evidence>
<dbReference type="InterPro" id="IPR033905">
    <property type="entry name" value="Secretory_peroxidase"/>
</dbReference>
<evidence type="ECO:0000256" key="15">
    <source>
        <dbReference type="PIRSR" id="PIRSR600823-5"/>
    </source>
</evidence>
<dbReference type="FunFam" id="1.10.520.10:FF:000001">
    <property type="entry name" value="Peroxidase"/>
    <property type="match status" value="1"/>
</dbReference>
<feature type="binding site" evidence="13">
    <location>
        <position position="246"/>
    </location>
    <ligand>
        <name>Ca(2+)</name>
        <dbReference type="ChEBI" id="CHEBI:29108"/>
        <label>2</label>
    </ligand>
</feature>
<evidence type="ECO:0000313" key="18">
    <source>
        <dbReference type="EMBL" id="EFJ07122.1"/>
    </source>
</evidence>
<feature type="binding site" evidence="13">
    <location>
        <position position="86"/>
    </location>
    <ligand>
        <name>Ca(2+)</name>
        <dbReference type="ChEBI" id="CHEBI:29108"/>
        <label>1</label>
    </ligand>
</feature>
<feature type="active site" description="Proton acceptor" evidence="11">
    <location>
        <position position="64"/>
    </location>
</feature>
<feature type="binding site" evidence="13">
    <location>
        <position position="251"/>
    </location>
    <ligand>
        <name>Ca(2+)</name>
        <dbReference type="ChEBI" id="CHEBI:29108"/>
        <label>2</label>
    </ligand>
</feature>
<keyword evidence="10" id="KW-0325">Glycoprotein</keyword>
<dbReference type="EMBL" id="GL377689">
    <property type="protein sequence ID" value="EFJ07122.1"/>
    <property type="molecule type" value="Genomic_DNA"/>
</dbReference>
<dbReference type="EC" id="1.11.1.7" evidence="2 16"/>